<proteinExistence type="predicted"/>
<evidence type="ECO:0000256" key="5">
    <source>
        <dbReference type="ARBA" id="ARBA00023136"/>
    </source>
</evidence>
<evidence type="ECO:0000313" key="8">
    <source>
        <dbReference type="Proteomes" id="UP000176997"/>
    </source>
</evidence>
<dbReference type="AlphaFoldDB" id="A0A1G2S5Z1"/>
<evidence type="ECO:0000256" key="1">
    <source>
        <dbReference type="ARBA" id="ARBA00004167"/>
    </source>
</evidence>
<gene>
    <name evidence="7" type="ORF">A2675_01170</name>
</gene>
<evidence type="ECO:0008006" key="9">
    <source>
        <dbReference type="Google" id="ProtNLM"/>
    </source>
</evidence>
<dbReference type="GO" id="GO:0016020">
    <property type="term" value="C:membrane"/>
    <property type="evidence" value="ECO:0007669"/>
    <property type="project" value="UniProtKB-SubCell"/>
</dbReference>
<keyword evidence="3 6" id="KW-0812">Transmembrane</keyword>
<evidence type="ECO:0000313" key="7">
    <source>
        <dbReference type="EMBL" id="OHA80099.1"/>
    </source>
</evidence>
<reference evidence="7 8" key="1">
    <citation type="journal article" date="2016" name="Nat. Commun.">
        <title>Thousands of microbial genomes shed light on interconnected biogeochemical processes in an aquifer system.</title>
        <authorList>
            <person name="Anantharaman K."/>
            <person name="Brown C.T."/>
            <person name="Hug L.A."/>
            <person name="Sharon I."/>
            <person name="Castelle C.J."/>
            <person name="Probst A.J."/>
            <person name="Thomas B.C."/>
            <person name="Singh A."/>
            <person name="Wilkins M.J."/>
            <person name="Karaoz U."/>
            <person name="Brodie E.L."/>
            <person name="Williams K.H."/>
            <person name="Hubbard S.S."/>
            <person name="Banfield J.F."/>
        </authorList>
    </citation>
    <scope>NUCLEOTIDE SEQUENCE [LARGE SCALE GENOMIC DNA]</scope>
</reference>
<accession>A0A1G2S5Z1</accession>
<comment type="subcellular location">
    <subcellularLocation>
        <location evidence="1">Membrane</location>
        <topology evidence="1">Single-pass membrane protein</topology>
    </subcellularLocation>
</comment>
<dbReference type="PANTHER" id="PTHR30093:SF44">
    <property type="entry name" value="TYPE II SECRETION SYSTEM CORE PROTEIN G"/>
    <property type="match status" value="1"/>
</dbReference>
<keyword evidence="4 6" id="KW-1133">Transmembrane helix</keyword>
<keyword evidence="2" id="KW-0488">Methylation</keyword>
<name>A0A1G2S5Z1_9BACT</name>
<dbReference type="NCBIfam" id="TIGR02532">
    <property type="entry name" value="IV_pilin_GFxxxE"/>
    <property type="match status" value="1"/>
</dbReference>
<dbReference type="EMBL" id="MHUS01000036">
    <property type="protein sequence ID" value="OHA80099.1"/>
    <property type="molecule type" value="Genomic_DNA"/>
</dbReference>
<feature type="transmembrane region" description="Helical" evidence="6">
    <location>
        <begin position="12"/>
        <end position="34"/>
    </location>
</feature>
<keyword evidence="5 6" id="KW-0472">Membrane</keyword>
<sequence>MHRTLRRPNGFTLIELLVVISIISLLSSVVLASLSQARAKARDVVRIRDLGEIQKALELSFDKYGYYPIKNGTSVQAALSTTGNTNWTTLGNGLKTDGFMAKLSVDPTNNGGIMTSSTGYAYRYQVSADGKSYDLIARFETENSLRCEILHQNAYVTAGPSGTPYTTAGSVLCPNSNDSVDQYNHLYLIGNKN</sequence>
<dbReference type="Pfam" id="PF07963">
    <property type="entry name" value="N_methyl"/>
    <property type="match status" value="1"/>
</dbReference>
<dbReference type="SUPFAM" id="SSF54523">
    <property type="entry name" value="Pili subunits"/>
    <property type="match status" value="1"/>
</dbReference>
<dbReference type="InterPro" id="IPR045584">
    <property type="entry name" value="Pilin-like"/>
</dbReference>
<comment type="caution">
    <text evidence="7">The sequence shown here is derived from an EMBL/GenBank/DDBJ whole genome shotgun (WGS) entry which is preliminary data.</text>
</comment>
<evidence type="ECO:0000256" key="2">
    <source>
        <dbReference type="ARBA" id="ARBA00022481"/>
    </source>
</evidence>
<evidence type="ECO:0000256" key="4">
    <source>
        <dbReference type="ARBA" id="ARBA00022989"/>
    </source>
</evidence>
<protein>
    <recommendedName>
        <fullName evidence="9">Type II secretion system protein GspG C-terminal domain-containing protein</fullName>
    </recommendedName>
</protein>
<dbReference type="InterPro" id="IPR012902">
    <property type="entry name" value="N_methyl_site"/>
</dbReference>
<evidence type="ECO:0000256" key="6">
    <source>
        <dbReference type="SAM" id="Phobius"/>
    </source>
</evidence>
<evidence type="ECO:0000256" key="3">
    <source>
        <dbReference type="ARBA" id="ARBA00022692"/>
    </source>
</evidence>
<dbReference type="Gene3D" id="3.30.700.10">
    <property type="entry name" value="Glycoprotein, Type 4 Pilin"/>
    <property type="match status" value="1"/>
</dbReference>
<dbReference type="Proteomes" id="UP000176997">
    <property type="component" value="Unassembled WGS sequence"/>
</dbReference>
<dbReference type="PANTHER" id="PTHR30093">
    <property type="entry name" value="GENERAL SECRETION PATHWAY PROTEIN G"/>
    <property type="match status" value="1"/>
</dbReference>
<organism evidence="7 8">
    <name type="scientific">Candidatus Yonathbacteria bacterium RIFCSPHIGHO2_01_FULL_51_10</name>
    <dbReference type="NCBI Taxonomy" id="1802723"/>
    <lineage>
        <taxon>Bacteria</taxon>
        <taxon>Candidatus Yonathiibacteriota</taxon>
    </lineage>
</organism>
<dbReference type="STRING" id="1802723.A2675_01170"/>